<organism evidence="2 3">
    <name type="scientific">Emiliania huxleyi (strain CCMP1516)</name>
    <dbReference type="NCBI Taxonomy" id="280463"/>
    <lineage>
        <taxon>Eukaryota</taxon>
        <taxon>Haptista</taxon>
        <taxon>Haptophyta</taxon>
        <taxon>Prymnesiophyceae</taxon>
        <taxon>Isochrysidales</taxon>
        <taxon>Noelaerhabdaceae</taxon>
        <taxon>Emiliania</taxon>
    </lineage>
</organism>
<feature type="compositionally biased region" description="Acidic residues" evidence="1">
    <location>
        <begin position="115"/>
        <end position="126"/>
    </location>
</feature>
<evidence type="ECO:0000313" key="2">
    <source>
        <dbReference type="EnsemblProtists" id="EOD38642"/>
    </source>
</evidence>
<dbReference type="HOGENOM" id="CLU_1430478_0_0_1"/>
<reference evidence="3" key="1">
    <citation type="journal article" date="2013" name="Nature">
        <title>Pan genome of the phytoplankton Emiliania underpins its global distribution.</title>
        <authorList>
            <person name="Read B.A."/>
            <person name="Kegel J."/>
            <person name="Klute M.J."/>
            <person name="Kuo A."/>
            <person name="Lefebvre S.C."/>
            <person name="Maumus F."/>
            <person name="Mayer C."/>
            <person name="Miller J."/>
            <person name="Monier A."/>
            <person name="Salamov A."/>
            <person name="Young J."/>
            <person name="Aguilar M."/>
            <person name="Claverie J.M."/>
            <person name="Frickenhaus S."/>
            <person name="Gonzalez K."/>
            <person name="Herman E.K."/>
            <person name="Lin Y.C."/>
            <person name="Napier J."/>
            <person name="Ogata H."/>
            <person name="Sarno A.F."/>
            <person name="Shmutz J."/>
            <person name="Schroeder D."/>
            <person name="de Vargas C."/>
            <person name="Verret F."/>
            <person name="von Dassow P."/>
            <person name="Valentin K."/>
            <person name="Van de Peer Y."/>
            <person name="Wheeler G."/>
            <person name="Dacks J.B."/>
            <person name="Delwiche C.F."/>
            <person name="Dyhrman S.T."/>
            <person name="Glockner G."/>
            <person name="John U."/>
            <person name="Richards T."/>
            <person name="Worden A.Z."/>
            <person name="Zhang X."/>
            <person name="Grigoriev I.V."/>
            <person name="Allen A.E."/>
            <person name="Bidle K."/>
            <person name="Borodovsky M."/>
            <person name="Bowler C."/>
            <person name="Brownlee C."/>
            <person name="Cock J.M."/>
            <person name="Elias M."/>
            <person name="Gladyshev V.N."/>
            <person name="Groth M."/>
            <person name="Guda C."/>
            <person name="Hadaegh A."/>
            <person name="Iglesias-Rodriguez M.D."/>
            <person name="Jenkins J."/>
            <person name="Jones B.M."/>
            <person name="Lawson T."/>
            <person name="Leese F."/>
            <person name="Lindquist E."/>
            <person name="Lobanov A."/>
            <person name="Lomsadze A."/>
            <person name="Malik S.B."/>
            <person name="Marsh M.E."/>
            <person name="Mackinder L."/>
            <person name="Mock T."/>
            <person name="Mueller-Roeber B."/>
            <person name="Pagarete A."/>
            <person name="Parker M."/>
            <person name="Probert I."/>
            <person name="Quesneville H."/>
            <person name="Raines C."/>
            <person name="Rensing S.A."/>
            <person name="Riano-Pachon D.M."/>
            <person name="Richier S."/>
            <person name="Rokitta S."/>
            <person name="Shiraiwa Y."/>
            <person name="Soanes D.M."/>
            <person name="van der Giezen M."/>
            <person name="Wahlund T.M."/>
            <person name="Williams B."/>
            <person name="Wilson W."/>
            <person name="Wolfe G."/>
            <person name="Wurch L.L."/>
        </authorList>
    </citation>
    <scope>NUCLEOTIDE SEQUENCE</scope>
</reference>
<dbReference type="KEGG" id="ehx:EMIHUDRAFT_224436"/>
<feature type="region of interest" description="Disordered" evidence="1">
    <location>
        <begin position="107"/>
        <end position="126"/>
    </location>
</feature>
<sequence>MWPCCALLAIEAVALQSPSAVRQLRLRPRRAAVFLASADLDDDNWESATWEVSVRFADDDAASLDGGPIDVAAADSGADGAAVASGAARADAAGELPRVTEADGLAAGRGAAAAGDDEEDWVEPEGTAEDLAWEEARRPRRGLLERKYGPNWEAFVDEALEAADAGYDGGSGCEACGRGRTAVTDLRSAL</sequence>
<evidence type="ECO:0000313" key="3">
    <source>
        <dbReference type="Proteomes" id="UP000013827"/>
    </source>
</evidence>
<name>A0A0D3KSA7_EMIH1</name>
<keyword evidence="3" id="KW-1185">Reference proteome</keyword>
<dbReference type="EnsemblProtists" id="EOD38642">
    <property type="protein sequence ID" value="EOD38642"/>
    <property type="gene ID" value="EMIHUDRAFT_224436"/>
</dbReference>
<reference evidence="2" key="2">
    <citation type="submission" date="2024-10" db="UniProtKB">
        <authorList>
            <consortium name="EnsemblProtists"/>
        </authorList>
    </citation>
    <scope>IDENTIFICATION</scope>
</reference>
<evidence type="ECO:0000256" key="1">
    <source>
        <dbReference type="SAM" id="MobiDB-lite"/>
    </source>
</evidence>
<protein>
    <submittedName>
        <fullName evidence="2">Uncharacterized protein</fullName>
    </submittedName>
</protein>
<dbReference type="AlphaFoldDB" id="A0A0D3KSA7"/>
<dbReference type="Proteomes" id="UP000013827">
    <property type="component" value="Unassembled WGS sequence"/>
</dbReference>
<accession>A0A0D3KSA7</accession>
<dbReference type="PaxDb" id="2903-EOD38642"/>
<dbReference type="RefSeq" id="XP_005791071.1">
    <property type="nucleotide sequence ID" value="XM_005791014.1"/>
</dbReference>
<proteinExistence type="predicted"/>
<dbReference type="GeneID" id="17283913"/>